<organism evidence="2 3">
    <name type="scientific">Candidatus Stercoripulliclostridium merdigallinarum</name>
    <dbReference type="NCBI Taxonomy" id="2840951"/>
    <lineage>
        <taxon>Bacteria</taxon>
        <taxon>Bacillati</taxon>
        <taxon>Bacillota</taxon>
        <taxon>Clostridia</taxon>
        <taxon>Eubacteriales</taxon>
        <taxon>Candidatus Stercoripulliclostridium</taxon>
    </lineage>
</organism>
<reference evidence="2" key="1">
    <citation type="submission" date="2020-10" db="EMBL/GenBank/DDBJ databases">
        <authorList>
            <person name="Gilroy R."/>
        </authorList>
    </citation>
    <scope>NUCLEOTIDE SEQUENCE</scope>
    <source>
        <strain evidence="2">18911</strain>
    </source>
</reference>
<dbReference type="Proteomes" id="UP000824094">
    <property type="component" value="Unassembled WGS sequence"/>
</dbReference>
<dbReference type="AlphaFoldDB" id="A0A9D1SHI3"/>
<dbReference type="Pfam" id="PF01248">
    <property type="entry name" value="Ribosomal_L7Ae"/>
    <property type="match status" value="1"/>
</dbReference>
<protein>
    <submittedName>
        <fullName evidence="2">Ribosomal L7Ae/L30e/S12e/Gadd45 family protein</fullName>
    </submittedName>
</protein>
<evidence type="ECO:0000259" key="1">
    <source>
        <dbReference type="Pfam" id="PF01248"/>
    </source>
</evidence>
<proteinExistence type="predicted"/>
<sequence length="83" mass="9180">MERTATELLRQPKVIGLRQVMRGFRDGRIRCVLAASDADGHILRELKSQCALYGVELIMLPSKTELGREVGIDVDCAAVGILR</sequence>
<dbReference type="InterPro" id="IPR004038">
    <property type="entry name" value="Ribosomal_eL8/eL30/eS12/Gad45"/>
</dbReference>
<dbReference type="Gene3D" id="3.30.1330.30">
    <property type="match status" value="1"/>
</dbReference>
<dbReference type="EMBL" id="DVNF01000138">
    <property type="protein sequence ID" value="HIU60664.1"/>
    <property type="molecule type" value="Genomic_DNA"/>
</dbReference>
<accession>A0A9D1SHI3</accession>
<evidence type="ECO:0000313" key="2">
    <source>
        <dbReference type="EMBL" id="HIU60664.1"/>
    </source>
</evidence>
<comment type="caution">
    <text evidence="2">The sequence shown here is derived from an EMBL/GenBank/DDBJ whole genome shotgun (WGS) entry which is preliminary data.</text>
</comment>
<gene>
    <name evidence="2" type="ORF">IAB05_04675</name>
</gene>
<dbReference type="SUPFAM" id="SSF55315">
    <property type="entry name" value="L30e-like"/>
    <property type="match status" value="1"/>
</dbReference>
<dbReference type="InterPro" id="IPR029064">
    <property type="entry name" value="Ribosomal_eL30-like_sf"/>
</dbReference>
<reference evidence="2" key="2">
    <citation type="journal article" date="2021" name="PeerJ">
        <title>Extensive microbial diversity within the chicken gut microbiome revealed by metagenomics and culture.</title>
        <authorList>
            <person name="Gilroy R."/>
            <person name="Ravi A."/>
            <person name="Getino M."/>
            <person name="Pursley I."/>
            <person name="Horton D.L."/>
            <person name="Alikhan N.F."/>
            <person name="Baker D."/>
            <person name="Gharbi K."/>
            <person name="Hall N."/>
            <person name="Watson M."/>
            <person name="Adriaenssens E.M."/>
            <person name="Foster-Nyarko E."/>
            <person name="Jarju S."/>
            <person name="Secka A."/>
            <person name="Antonio M."/>
            <person name="Oren A."/>
            <person name="Chaudhuri R.R."/>
            <person name="La Ragione R."/>
            <person name="Hildebrand F."/>
            <person name="Pallen M.J."/>
        </authorList>
    </citation>
    <scope>NUCLEOTIDE SEQUENCE</scope>
    <source>
        <strain evidence="2">18911</strain>
    </source>
</reference>
<evidence type="ECO:0000313" key="3">
    <source>
        <dbReference type="Proteomes" id="UP000824094"/>
    </source>
</evidence>
<name>A0A9D1SHI3_9FIRM</name>
<feature type="domain" description="Ribosomal protein eL8/eL30/eS12/Gadd45" evidence="1">
    <location>
        <begin position="14"/>
        <end position="81"/>
    </location>
</feature>